<evidence type="ECO:0000313" key="2">
    <source>
        <dbReference type="EMBL" id="MFO7193173.1"/>
    </source>
</evidence>
<dbReference type="InterPro" id="IPR021443">
    <property type="entry name" value="DUF3093"/>
</dbReference>
<dbReference type="STRING" id="1111738.GCA_000427905_00849"/>
<dbReference type="Proteomes" id="UP000249324">
    <property type="component" value="Unassembled WGS sequence"/>
</dbReference>
<evidence type="ECO:0000313" key="4">
    <source>
        <dbReference type="Proteomes" id="UP000249324"/>
    </source>
</evidence>
<protein>
    <submittedName>
        <fullName evidence="3">DUF3093 domain-containing protein</fullName>
    </submittedName>
</protein>
<dbReference type="AlphaFoldDB" id="A0A2W4JG33"/>
<evidence type="ECO:0000313" key="3">
    <source>
        <dbReference type="EMBL" id="PZM98212.1"/>
    </source>
</evidence>
<dbReference type="EMBL" id="QGUI01000263">
    <property type="protein sequence ID" value="PZM98212.1"/>
    <property type="molecule type" value="Genomic_DNA"/>
</dbReference>
<reference evidence="2" key="2">
    <citation type="submission" date="2018-05" db="EMBL/GenBank/DDBJ databases">
        <authorList>
            <person name="Moura L."/>
            <person name="Setubal J.C."/>
        </authorList>
    </citation>
    <scope>NUCLEOTIDE SEQUENCE</scope>
    <source>
        <strain evidence="2">ZC4RG45</strain>
    </source>
</reference>
<reference evidence="2 4" key="3">
    <citation type="journal article" date="2021" name="BMC Genomics">
        <title>Genome-resolved metagenome and metatranscriptome analyses of thermophilic composting reveal key bacterial players and their metabolic interactions.</title>
        <authorList>
            <person name="Braga L.P.P."/>
            <person name="Pereira R.V."/>
            <person name="Martins L.F."/>
            <person name="Moura L.M.S."/>
            <person name="Sanchez F.B."/>
            <person name="Patane J.S.L."/>
            <person name="da Silva A.M."/>
            <person name="Setubal J.C."/>
        </authorList>
    </citation>
    <scope>NUCLEOTIDE SEQUENCE [LARGE SCALE GENOMIC DNA]</scope>
    <source>
        <strain evidence="2">ZC4RG45</strain>
    </source>
</reference>
<reference evidence="3" key="1">
    <citation type="submission" date="2018-05" db="EMBL/GenBank/DDBJ databases">
        <authorList>
            <person name="Lanie J.A."/>
            <person name="Ng W.-L."/>
            <person name="Kazmierczak K.M."/>
            <person name="Andrzejewski T.M."/>
            <person name="Davidsen T.M."/>
            <person name="Wayne K.J."/>
            <person name="Tettelin H."/>
            <person name="Glass J.I."/>
            <person name="Rusch D."/>
            <person name="Podicherti R."/>
            <person name="Tsui H.-C.T."/>
            <person name="Winkler M.E."/>
        </authorList>
    </citation>
    <scope>NUCLEOTIDE SEQUENCE</scope>
    <source>
        <strain evidence="3">ZC4RG45</strain>
    </source>
</reference>
<evidence type="ECO:0000256" key="1">
    <source>
        <dbReference type="SAM" id="Phobius"/>
    </source>
</evidence>
<reference evidence="2" key="4">
    <citation type="submission" date="2023-08" db="EMBL/GenBank/DDBJ databases">
        <authorList>
            <person name="Guima S.E.S."/>
            <person name="Martins L.F."/>
            <person name="Silva A.M."/>
            <person name="Setubal J.C."/>
        </authorList>
    </citation>
    <scope>NUCLEOTIDE SEQUENCE</scope>
    <source>
        <strain evidence="2">ZC4RG45</strain>
    </source>
</reference>
<accession>A0A2W4JG33</accession>
<comment type="caution">
    <text evidence="3">The sequence shown here is derived from an EMBL/GenBank/DDBJ whole genome shotgun (WGS) entry which is preliminary data.</text>
</comment>
<proteinExistence type="predicted"/>
<dbReference type="Pfam" id="PF11292">
    <property type="entry name" value="DUF3093"/>
    <property type="match status" value="1"/>
</dbReference>
<dbReference type="EMBL" id="QGUI02000174">
    <property type="protein sequence ID" value="MFO7193173.1"/>
    <property type="molecule type" value="Genomic_DNA"/>
</dbReference>
<gene>
    <name evidence="2" type="ORF">DIU77_013105</name>
    <name evidence="3" type="ORF">DIU77_08225</name>
</gene>
<keyword evidence="1" id="KW-1133">Transmembrane helix</keyword>
<name>A0A2W4JG33_9PSEU</name>
<sequence length="181" mass="19991">MADSAHTPGEEQAVAARRAPRPAAEALYSERLYVAWWAWPLPLAAAVLIAAEIHMGFPAVPVWLPYLVLVPLAVFVLVRMSMTKVALVRTGQDTELHAGDARLPVRFVGQVDVVEKDAKRKAMGPELDPAAYVVHRGWIGTMVRVHLTDPDDPTPYWLFSTRKPHRLAELLRAANPAADPH</sequence>
<keyword evidence="1" id="KW-0812">Transmembrane</keyword>
<feature type="transmembrane region" description="Helical" evidence="1">
    <location>
        <begin position="63"/>
        <end position="82"/>
    </location>
</feature>
<feature type="transmembrane region" description="Helical" evidence="1">
    <location>
        <begin position="36"/>
        <end position="57"/>
    </location>
</feature>
<keyword evidence="1" id="KW-0472">Membrane</keyword>
<organism evidence="3">
    <name type="scientific">Thermocrispum agreste</name>
    <dbReference type="NCBI Taxonomy" id="37925"/>
    <lineage>
        <taxon>Bacteria</taxon>
        <taxon>Bacillati</taxon>
        <taxon>Actinomycetota</taxon>
        <taxon>Actinomycetes</taxon>
        <taxon>Pseudonocardiales</taxon>
        <taxon>Pseudonocardiaceae</taxon>
        <taxon>Thermocrispum</taxon>
    </lineage>
</organism>